<comment type="catalytic activity">
    <reaction evidence="1">
        <text>ATP + protein L-histidine = ADP + protein N-phospho-L-histidine.</text>
        <dbReference type="EC" id="2.7.13.3"/>
    </reaction>
</comment>
<dbReference type="GO" id="GO:0016301">
    <property type="term" value="F:kinase activity"/>
    <property type="evidence" value="ECO:0007669"/>
    <property type="project" value="UniProtKB-KW"/>
</dbReference>
<evidence type="ECO:0000256" key="2">
    <source>
        <dbReference type="ARBA" id="ARBA00012438"/>
    </source>
</evidence>
<evidence type="ECO:0000313" key="6">
    <source>
        <dbReference type="Proteomes" id="UP000722336"/>
    </source>
</evidence>
<gene>
    <name evidence="5" type="ORF">KCG44_09695</name>
</gene>
<dbReference type="SMART" id="SM00388">
    <property type="entry name" value="HisKA"/>
    <property type="match status" value="1"/>
</dbReference>
<evidence type="ECO:0000313" key="5">
    <source>
        <dbReference type="EMBL" id="MBV7257055.1"/>
    </source>
</evidence>
<dbReference type="Pfam" id="PF00512">
    <property type="entry name" value="HisKA"/>
    <property type="match status" value="1"/>
</dbReference>
<dbReference type="InterPro" id="IPR003661">
    <property type="entry name" value="HisK_dim/P_dom"/>
</dbReference>
<evidence type="ECO:0000256" key="3">
    <source>
        <dbReference type="SAM" id="MobiDB-lite"/>
    </source>
</evidence>
<organism evidence="5 6">
    <name type="scientific">Pacificimonas pallii</name>
    <dbReference type="NCBI Taxonomy" id="2827236"/>
    <lineage>
        <taxon>Bacteria</taxon>
        <taxon>Pseudomonadati</taxon>
        <taxon>Pseudomonadota</taxon>
        <taxon>Alphaproteobacteria</taxon>
        <taxon>Sphingomonadales</taxon>
        <taxon>Sphingosinicellaceae</taxon>
        <taxon>Pacificimonas</taxon>
    </lineage>
</organism>
<evidence type="ECO:0000256" key="1">
    <source>
        <dbReference type="ARBA" id="ARBA00000085"/>
    </source>
</evidence>
<name>A0ABS6SFM6_9SPHN</name>
<comment type="caution">
    <text evidence="5">The sequence shown here is derived from an EMBL/GenBank/DDBJ whole genome shotgun (WGS) entry which is preliminary data.</text>
</comment>
<keyword evidence="6" id="KW-1185">Reference proteome</keyword>
<dbReference type="InterPro" id="IPR005467">
    <property type="entry name" value="His_kinase_dom"/>
</dbReference>
<evidence type="ECO:0000259" key="4">
    <source>
        <dbReference type="PROSITE" id="PS50109"/>
    </source>
</evidence>
<dbReference type="RefSeq" id="WP_218445891.1">
    <property type="nucleotide sequence ID" value="NZ_JAGSPA010000003.1"/>
</dbReference>
<sequence>MHLDQRLSTVSRWAVTSRKKTGGDPDAALRAVVQIADALATSNGGDRRAAMRVLLTLRGHLTGGHRDRLMRLAETVRVAARARRYLWSRPAICRPVPGPLDIPGEALLSSLATPGRGGRQPRPEPMSTGSTPAMRASGERIARLIGQIDDFRSSVEQNVDVSSATRKAFDWRTDAAGLFVEGGHDFGERERLRLQTLPFKESEEARRRIDRRCAFSGISCRMADDTHARVSARPRFHPVSGAFQGYAGRAVPDRPAALLDIPVDTVADVAHEVRTPLTAILGYAEMIEQQVIGPAPAHYRADARAMIAQTRRLLMAVDTLGDAAALDEGRAVHDGSTVGAHLLADRLRDHAAELADDRGAQLVIEVVEPAPAYPVDTEALFRAVARLLSAMLAFAGQDECVRLTLTGGEIIVSRPARLSGISEDALVNDRIEAPESADAPLLGLAFTLRVMQRLAHAHGGTFLFAAEHLHVQLPPTA</sequence>
<feature type="domain" description="Histidine kinase" evidence="4">
    <location>
        <begin position="268"/>
        <end position="462"/>
    </location>
</feature>
<proteinExistence type="predicted"/>
<reference evidence="5 6" key="1">
    <citation type="submission" date="2021-04" db="EMBL/GenBank/DDBJ databases">
        <authorList>
            <person name="Pira H."/>
            <person name="Risdian C."/>
            <person name="Wink J."/>
        </authorList>
    </citation>
    <scope>NUCLEOTIDE SEQUENCE [LARGE SCALE GENOMIC DNA]</scope>
    <source>
        <strain evidence="5 6">WHA3</strain>
    </source>
</reference>
<protein>
    <recommendedName>
        <fullName evidence="2">histidine kinase</fullName>
        <ecNumber evidence="2">2.7.13.3</ecNumber>
    </recommendedName>
</protein>
<feature type="region of interest" description="Disordered" evidence="3">
    <location>
        <begin position="111"/>
        <end position="136"/>
    </location>
</feature>
<accession>A0ABS6SFM6</accession>
<dbReference type="CDD" id="cd00082">
    <property type="entry name" value="HisKA"/>
    <property type="match status" value="1"/>
</dbReference>
<dbReference type="Proteomes" id="UP000722336">
    <property type="component" value="Unassembled WGS sequence"/>
</dbReference>
<dbReference type="PROSITE" id="PS50109">
    <property type="entry name" value="HIS_KIN"/>
    <property type="match status" value="1"/>
</dbReference>
<dbReference type="EC" id="2.7.13.3" evidence="2"/>
<keyword evidence="5" id="KW-0418">Kinase</keyword>
<dbReference type="EMBL" id="JAGSPA010000003">
    <property type="protein sequence ID" value="MBV7257055.1"/>
    <property type="molecule type" value="Genomic_DNA"/>
</dbReference>
<keyword evidence="5" id="KW-0808">Transferase</keyword>